<dbReference type="GO" id="GO:0051782">
    <property type="term" value="P:negative regulation of cell division"/>
    <property type="evidence" value="ECO:0007669"/>
    <property type="project" value="TreeGrafter"/>
</dbReference>
<dbReference type="Proteomes" id="UP000538147">
    <property type="component" value="Unassembled WGS sequence"/>
</dbReference>
<dbReference type="EMBL" id="JACIIV010000004">
    <property type="protein sequence ID" value="MBB6226597.1"/>
    <property type="molecule type" value="Genomic_DNA"/>
</dbReference>
<dbReference type="Gene3D" id="3.40.50.2300">
    <property type="match status" value="1"/>
</dbReference>
<dbReference type="GO" id="GO:0009898">
    <property type="term" value="C:cytoplasmic side of plasma membrane"/>
    <property type="evidence" value="ECO:0007669"/>
    <property type="project" value="TreeGrafter"/>
</dbReference>
<comment type="caution">
    <text evidence="2">The sequence shown here is derived from an EMBL/GenBank/DDBJ whole genome shotgun (WGS) entry which is preliminary data.</text>
</comment>
<dbReference type="GO" id="GO:0005829">
    <property type="term" value="C:cytosol"/>
    <property type="evidence" value="ECO:0007669"/>
    <property type="project" value="TreeGrafter"/>
</dbReference>
<sequence length="400" mass="42714">MGNLTPVSLRDLSTVLRVSIVLHPDLAARLDVTQLTMPDIALQLQAGTLASIAHAVDLLAGTDVMIVEIDPADPAETEAFERFCARHAGQMAVVAAVRALSVQTTRQILRSDAVDVLPLPFTPDELVQAVDSGRQALARVPATPAIPAFQPPRRRGKVISLLGALGGVGATSLATQLGVIWAATARVCLIDLDVQFGNAALYLNLRPRLTVADLVDAGERMDAEFLASVAETHNSGMAVVGAPIDIVPLDMVTPDAVQRMLALAADTYDVVLVDLPDAWINWSAAALTRSDVVLLVSELSVAGVHQAKRQLEMIDANGLSDRVLLVFNRVATSLFRKVDLTQTEQALKRKVDVVVSNDYAAMSAAIDEGRPVSTIKIKSRIEKDLRMLVATLDALPLVTL</sequence>
<dbReference type="GO" id="GO:0016887">
    <property type="term" value="F:ATP hydrolysis activity"/>
    <property type="evidence" value="ECO:0007669"/>
    <property type="project" value="TreeGrafter"/>
</dbReference>
<dbReference type="Gene3D" id="3.40.50.300">
    <property type="entry name" value="P-loop containing nucleotide triphosphate hydrolases"/>
    <property type="match status" value="1"/>
</dbReference>
<accession>A0A841L1Q6</accession>
<gene>
    <name evidence="2" type="ORF">FHS79_000754</name>
</gene>
<feature type="domain" description="AAA" evidence="1">
    <location>
        <begin position="157"/>
        <end position="314"/>
    </location>
</feature>
<dbReference type="PANTHER" id="PTHR43384">
    <property type="entry name" value="SEPTUM SITE-DETERMINING PROTEIN MIND HOMOLOG, CHLOROPLASTIC-RELATED"/>
    <property type="match status" value="1"/>
</dbReference>
<dbReference type="Pfam" id="PF13614">
    <property type="entry name" value="AAA_31"/>
    <property type="match status" value="1"/>
</dbReference>
<dbReference type="PANTHER" id="PTHR43384:SF13">
    <property type="entry name" value="SLR0110 PROTEIN"/>
    <property type="match status" value="1"/>
</dbReference>
<keyword evidence="3" id="KW-1185">Reference proteome</keyword>
<dbReference type="InterPro" id="IPR050625">
    <property type="entry name" value="ParA/MinD_ATPase"/>
</dbReference>
<dbReference type="SUPFAM" id="SSF52540">
    <property type="entry name" value="P-loop containing nucleoside triphosphate hydrolases"/>
    <property type="match status" value="1"/>
</dbReference>
<evidence type="ECO:0000259" key="1">
    <source>
        <dbReference type="Pfam" id="PF13614"/>
    </source>
</evidence>
<dbReference type="GO" id="GO:0005524">
    <property type="term" value="F:ATP binding"/>
    <property type="evidence" value="ECO:0007669"/>
    <property type="project" value="TreeGrafter"/>
</dbReference>
<reference evidence="2 3" key="1">
    <citation type="submission" date="2020-08" db="EMBL/GenBank/DDBJ databases">
        <title>Genomic Encyclopedia of Type Strains, Phase IV (KMG-IV): sequencing the most valuable type-strain genomes for metagenomic binning, comparative biology and taxonomic classification.</title>
        <authorList>
            <person name="Goeker M."/>
        </authorList>
    </citation>
    <scope>NUCLEOTIDE SEQUENCE [LARGE SCALE GENOMIC DNA]</scope>
    <source>
        <strain evidence="2 3">DSM 102189</strain>
    </source>
</reference>
<proteinExistence type="predicted"/>
<name>A0A841L1Q6_9SPHN</name>
<protein>
    <submittedName>
        <fullName evidence="2">Pilus assembly protein CpaE</fullName>
    </submittedName>
</protein>
<dbReference type="AlphaFoldDB" id="A0A841L1Q6"/>
<evidence type="ECO:0000313" key="2">
    <source>
        <dbReference type="EMBL" id="MBB6226597.1"/>
    </source>
</evidence>
<dbReference type="RefSeq" id="WP_184195575.1">
    <property type="nucleotide sequence ID" value="NZ_BMOX01000086.1"/>
</dbReference>
<organism evidence="2 3">
    <name type="scientific">Polymorphobacter multimanifer</name>
    <dbReference type="NCBI Taxonomy" id="1070431"/>
    <lineage>
        <taxon>Bacteria</taxon>
        <taxon>Pseudomonadati</taxon>
        <taxon>Pseudomonadota</taxon>
        <taxon>Alphaproteobacteria</taxon>
        <taxon>Sphingomonadales</taxon>
        <taxon>Sphingosinicellaceae</taxon>
        <taxon>Polymorphobacter</taxon>
    </lineage>
</organism>
<dbReference type="InterPro" id="IPR025669">
    <property type="entry name" value="AAA_dom"/>
</dbReference>
<dbReference type="InterPro" id="IPR027417">
    <property type="entry name" value="P-loop_NTPase"/>
</dbReference>
<evidence type="ECO:0000313" key="3">
    <source>
        <dbReference type="Proteomes" id="UP000538147"/>
    </source>
</evidence>